<sequence length="115" mass="12991">MLYSSMHMMSMLTVVTVLTIVMLLMTRVTSHSHSMLSEYGVYEAGVATCHMFGGHAILSMYLPIVWQVLVMDMLLLWVVTCSMYGSIGVCVCVVVLWWFCVLSLQHGVLYLVSRF</sequence>
<proteinExistence type="evidence at transcript level"/>
<protein>
    <recommendedName>
        <fullName evidence="4">NADH dehydrogenase subunit 4L</fullName>
    </recommendedName>
</protein>
<evidence type="ECO:0000256" key="2">
    <source>
        <dbReference type="SAM" id="SignalP"/>
    </source>
</evidence>
<keyword evidence="1" id="KW-0812">Transmembrane</keyword>
<dbReference type="AlphaFoldDB" id="A0A2D2AJX8"/>
<name>A0A2D2AJX8_9EUGL</name>
<evidence type="ECO:0000313" key="3">
    <source>
        <dbReference type="EMBL" id="ATQ37477.1"/>
    </source>
</evidence>
<feature type="chain" id="PRO_5013911065" description="NADH dehydrogenase subunit 4L" evidence="2">
    <location>
        <begin position="31"/>
        <end position="115"/>
    </location>
</feature>
<evidence type="ECO:0000256" key="1">
    <source>
        <dbReference type="SAM" id="Phobius"/>
    </source>
</evidence>
<feature type="transmembrane region" description="Helical" evidence="1">
    <location>
        <begin position="74"/>
        <end position="99"/>
    </location>
</feature>
<keyword evidence="1" id="KW-1133">Transmembrane helix</keyword>
<dbReference type="EMBL" id="MF436958">
    <property type="protein sequence ID" value="ATQ37477.1"/>
    <property type="molecule type" value="mRNA"/>
</dbReference>
<evidence type="ECO:0008006" key="4">
    <source>
        <dbReference type="Google" id="ProtNLM"/>
    </source>
</evidence>
<feature type="signal peptide" evidence="2">
    <location>
        <begin position="1"/>
        <end position="30"/>
    </location>
</feature>
<geneLocation type="mitochondrion" evidence="3"/>
<organism evidence="3">
    <name type="scientific">Diplonema sp. ATCC 50224</name>
    <dbReference type="NCBI Taxonomy" id="91375"/>
    <lineage>
        <taxon>Eukaryota</taxon>
        <taxon>Discoba</taxon>
        <taxon>Euglenozoa</taxon>
        <taxon>Diplonemea</taxon>
        <taxon>Diplonemidae</taxon>
        <taxon>Diplonema</taxon>
    </lineage>
</organism>
<reference evidence="3" key="1">
    <citation type="journal article" date="2017" name="Sci. Rep.">
        <title>Keeping it complicated: Mitochondrial genome plasticity across diplonemids.</title>
        <authorList>
            <person name="Valach M."/>
            <person name="Moreira S."/>
            <person name="Hoffmann S."/>
            <person name="Stadler P.F."/>
            <person name="Burger G."/>
        </authorList>
    </citation>
    <scope>NUCLEOTIDE SEQUENCE</scope>
</reference>
<gene>
    <name evidence="3" type="primary">y1</name>
</gene>
<keyword evidence="2" id="KW-0732">Signal</keyword>
<keyword evidence="3" id="KW-0496">Mitochondrion</keyword>
<accession>A0A2D2AJX8</accession>
<keyword evidence="1" id="KW-0472">Membrane</keyword>